<gene>
    <name evidence="2" type="ORF">CRM22_009791</name>
</gene>
<accession>A0A4S2L4R2</accession>
<evidence type="ECO:0000256" key="1">
    <source>
        <dbReference type="SAM" id="MobiDB-lite"/>
    </source>
</evidence>
<dbReference type="AlphaFoldDB" id="A0A4S2L4R2"/>
<feature type="compositionally biased region" description="Basic and acidic residues" evidence="1">
    <location>
        <begin position="57"/>
        <end position="68"/>
    </location>
</feature>
<dbReference type="Proteomes" id="UP000308267">
    <property type="component" value="Unassembled WGS sequence"/>
</dbReference>
<keyword evidence="3" id="KW-1185">Reference proteome</keyword>
<sequence>MTLGFVISWPRANSGINGAPRIHPLITATTSLSNESNCPGKQQNKGECGSIPPTEVELTKKKDVSSFR</sequence>
<feature type="compositionally biased region" description="Polar residues" evidence="1">
    <location>
        <begin position="32"/>
        <end position="45"/>
    </location>
</feature>
<evidence type="ECO:0000313" key="2">
    <source>
        <dbReference type="EMBL" id="TGZ57972.1"/>
    </source>
</evidence>
<comment type="caution">
    <text evidence="2">The sequence shown here is derived from an EMBL/GenBank/DDBJ whole genome shotgun (WGS) entry which is preliminary data.</text>
</comment>
<protein>
    <submittedName>
        <fullName evidence="2">Uncharacterized protein</fullName>
    </submittedName>
</protein>
<name>A0A4S2L4R2_OPIFE</name>
<proteinExistence type="predicted"/>
<organism evidence="2 3">
    <name type="scientific">Opisthorchis felineus</name>
    <dbReference type="NCBI Taxonomy" id="147828"/>
    <lineage>
        <taxon>Eukaryota</taxon>
        <taxon>Metazoa</taxon>
        <taxon>Spiralia</taxon>
        <taxon>Lophotrochozoa</taxon>
        <taxon>Platyhelminthes</taxon>
        <taxon>Trematoda</taxon>
        <taxon>Digenea</taxon>
        <taxon>Opisthorchiida</taxon>
        <taxon>Opisthorchiata</taxon>
        <taxon>Opisthorchiidae</taxon>
        <taxon>Opisthorchis</taxon>
    </lineage>
</organism>
<evidence type="ECO:0000313" key="3">
    <source>
        <dbReference type="Proteomes" id="UP000308267"/>
    </source>
</evidence>
<dbReference type="EMBL" id="SJOL01009364">
    <property type="protein sequence ID" value="TGZ57972.1"/>
    <property type="molecule type" value="Genomic_DNA"/>
</dbReference>
<feature type="region of interest" description="Disordered" evidence="1">
    <location>
        <begin position="32"/>
        <end position="68"/>
    </location>
</feature>
<reference evidence="2 3" key="1">
    <citation type="journal article" date="2019" name="BMC Genomics">
        <title>New insights from Opisthorchis felineus genome: update on genomics of the epidemiologically important liver flukes.</title>
        <authorList>
            <person name="Ershov N.I."/>
            <person name="Mordvinov V.A."/>
            <person name="Prokhortchouk E.B."/>
            <person name="Pakharukova M.Y."/>
            <person name="Gunbin K.V."/>
            <person name="Ustyantsev K."/>
            <person name="Genaev M.A."/>
            <person name="Blinov A.G."/>
            <person name="Mazur A."/>
            <person name="Boulygina E."/>
            <person name="Tsygankova S."/>
            <person name="Khrameeva E."/>
            <person name="Chekanov N."/>
            <person name="Fan G."/>
            <person name="Xiao A."/>
            <person name="Zhang H."/>
            <person name="Xu X."/>
            <person name="Yang H."/>
            <person name="Solovyev V."/>
            <person name="Lee S.M."/>
            <person name="Liu X."/>
            <person name="Afonnikov D.A."/>
            <person name="Skryabin K.G."/>
        </authorList>
    </citation>
    <scope>NUCLEOTIDE SEQUENCE [LARGE SCALE GENOMIC DNA]</scope>
    <source>
        <strain evidence="2">AK-0245</strain>
        <tissue evidence="2">Whole organism</tissue>
    </source>
</reference>